<protein>
    <submittedName>
        <fullName evidence="2">Uncharacterized protein</fullName>
    </submittedName>
</protein>
<feature type="region of interest" description="Disordered" evidence="1">
    <location>
        <begin position="25"/>
        <end position="61"/>
    </location>
</feature>
<evidence type="ECO:0000313" key="2">
    <source>
        <dbReference type="EMBL" id="SFR92236.1"/>
    </source>
</evidence>
<dbReference type="EMBL" id="FOZK01000001">
    <property type="protein sequence ID" value="SFR92236.1"/>
    <property type="molecule type" value="Genomic_DNA"/>
</dbReference>
<evidence type="ECO:0000256" key="1">
    <source>
        <dbReference type="SAM" id="MobiDB-lite"/>
    </source>
</evidence>
<reference evidence="2 3" key="1">
    <citation type="submission" date="2016-10" db="EMBL/GenBank/DDBJ databases">
        <authorList>
            <person name="de Groot N.N."/>
        </authorList>
    </citation>
    <scope>NUCLEOTIDE SEQUENCE [LARGE SCALE GENOMIC DNA]</scope>
    <source>
        <strain evidence="2 3">CGMCC 1.10457</strain>
    </source>
</reference>
<sequence>MPELAFDLAESTNVCPCQRDTCQSHAPRNPVGGHLPIESDSGARQRRYRTGASGSGRQYGQRNAAARLAGGSILPLSVVN</sequence>
<accession>A0A1I6KM08</accession>
<name>A0A1I6KM08_9EURY</name>
<gene>
    <name evidence="2" type="ORF">SAMN05216559_1032</name>
</gene>
<evidence type="ECO:0000313" key="3">
    <source>
        <dbReference type="Proteomes" id="UP000199062"/>
    </source>
</evidence>
<dbReference type="AlphaFoldDB" id="A0A1I6KM08"/>
<keyword evidence="3" id="KW-1185">Reference proteome</keyword>
<dbReference type="Proteomes" id="UP000199062">
    <property type="component" value="Unassembled WGS sequence"/>
</dbReference>
<dbReference type="STRING" id="767519.SAMN05216559_1032"/>
<proteinExistence type="predicted"/>
<organism evidence="2 3">
    <name type="scientific">Halomicrobium zhouii</name>
    <dbReference type="NCBI Taxonomy" id="767519"/>
    <lineage>
        <taxon>Archaea</taxon>
        <taxon>Methanobacteriati</taxon>
        <taxon>Methanobacteriota</taxon>
        <taxon>Stenosarchaea group</taxon>
        <taxon>Halobacteria</taxon>
        <taxon>Halobacteriales</taxon>
        <taxon>Haloarculaceae</taxon>
        <taxon>Halomicrobium</taxon>
    </lineage>
</organism>